<comment type="similarity">
    <text evidence="1">Belongs to the peptidase C69 family.</text>
</comment>
<dbReference type="EC" id="3.4.-.-" evidence="1"/>
<keyword evidence="3" id="KW-1185">Reference proteome</keyword>
<sequence length="498" mass="55515">MVGRKASADGSVITSHTCDGNYRTWMDIVPAARYERDTTVTVVSGRMHTDHSTGARGIRVLDTIPQPAHTYAFLNTAYPCLNERQLAMGETTISGRRELENPRGLFRIEELQRLALQRCVTAREAISLMGQLVKRYGYGDSGECLTIADPREVWQFEIFGEGPDSIGGVWAAVRIPDDHVGVSANIPRISAINPADTANCMASDNVYDVARRMGFWDGKEPFRFWKAYAGGNYFGEPKSFSVREYFILDRLAPSLRLDYDAEELPISVKPDSLVSPQLVMELLASTYEGTPFDMTRNLKVARKNRATGETDTVVSPVANPWMGRDMMQLFNAVKDSTVVNVRNVSVPQCAYSTVIQCRGWLPDAVGGVAWVAFDNPGQSPRIPVFAGTSDLPDAFKVDGQLRYDENAAVWPFRRANKLATVRWGDTRGEMNDARRHFTDKGLAEMPYVESRYAQILEAEGADAASRFLTGYTADFAGAAMQRWTELGLRFWSRFARGF</sequence>
<name>A0A2V1IWX9_9BACT</name>
<dbReference type="GO" id="GO:0016805">
    <property type="term" value="F:dipeptidase activity"/>
    <property type="evidence" value="ECO:0007669"/>
    <property type="project" value="UniProtKB-KW"/>
</dbReference>
<dbReference type="PANTHER" id="PTHR12994">
    <property type="entry name" value="SECERNIN"/>
    <property type="match status" value="1"/>
</dbReference>
<keyword evidence="1" id="KW-0645">Protease</keyword>
<keyword evidence="1" id="KW-0224">Dipeptidase</keyword>
<comment type="caution">
    <text evidence="2">The sequence shown here is derived from an EMBL/GenBank/DDBJ whole genome shotgun (WGS) entry which is preliminary data.</text>
</comment>
<evidence type="ECO:0000313" key="3">
    <source>
        <dbReference type="Proteomes" id="UP000244925"/>
    </source>
</evidence>
<protein>
    <recommendedName>
        <fullName evidence="1">Dipeptidase</fullName>
        <ecNumber evidence="1">3.4.-.-</ecNumber>
    </recommendedName>
</protein>
<keyword evidence="1" id="KW-0378">Hydrolase</keyword>
<reference evidence="3" key="1">
    <citation type="submission" date="2018-02" db="EMBL/GenBank/DDBJ databases">
        <authorList>
            <person name="Clavel T."/>
            <person name="Strowig T."/>
        </authorList>
    </citation>
    <scope>NUCLEOTIDE SEQUENCE [LARGE SCALE GENOMIC DNA]</scope>
    <source>
        <strain evidence="3">DSM 100764</strain>
    </source>
</reference>
<dbReference type="GO" id="GO:0070004">
    <property type="term" value="F:cysteine-type exopeptidase activity"/>
    <property type="evidence" value="ECO:0007669"/>
    <property type="project" value="InterPro"/>
</dbReference>
<gene>
    <name evidence="2" type="ORF">C5O25_07180</name>
</gene>
<dbReference type="Gene3D" id="3.60.60.10">
    <property type="entry name" value="Penicillin V Acylase, Chain A"/>
    <property type="match status" value="1"/>
</dbReference>
<organism evidence="2 3">
    <name type="scientific">Paramuribaculum intestinale</name>
    <dbReference type="NCBI Taxonomy" id="2094151"/>
    <lineage>
        <taxon>Bacteria</taxon>
        <taxon>Pseudomonadati</taxon>
        <taxon>Bacteroidota</taxon>
        <taxon>Bacteroidia</taxon>
        <taxon>Bacteroidales</taxon>
        <taxon>Muribaculaceae</taxon>
        <taxon>Paramuribaculum</taxon>
    </lineage>
</organism>
<evidence type="ECO:0000313" key="2">
    <source>
        <dbReference type="EMBL" id="PWB07508.1"/>
    </source>
</evidence>
<dbReference type="Proteomes" id="UP000244925">
    <property type="component" value="Unassembled WGS sequence"/>
</dbReference>
<comment type="catalytic activity">
    <reaction evidence="1">
        <text>an L-aminoacyl-L-amino acid + H2O = 2 an L-alpha-amino acid</text>
        <dbReference type="Rhea" id="RHEA:48940"/>
        <dbReference type="ChEBI" id="CHEBI:15377"/>
        <dbReference type="ChEBI" id="CHEBI:59869"/>
        <dbReference type="ChEBI" id="CHEBI:77460"/>
    </reaction>
</comment>
<dbReference type="Pfam" id="PF03577">
    <property type="entry name" value="Peptidase_C69"/>
    <property type="match status" value="1"/>
</dbReference>
<dbReference type="GO" id="GO:0006508">
    <property type="term" value="P:proteolysis"/>
    <property type="evidence" value="ECO:0007669"/>
    <property type="project" value="UniProtKB-KW"/>
</dbReference>
<accession>A0A2V1IWX9</accession>
<dbReference type="EMBL" id="PUBV01000012">
    <property type="protein sequence ID" value="PWB07508.1"/>
    <property type="molecule type" value="Genomic_DNA"/>
</dbReference>
<evidence type="ECO:0000256" key="1">
    <source>
        <dbReference type="RuleBase" id="RU364089"/>
    </source>
</evidence>
<dbReference type="PANTHER" id="PTHR12994:SF17">
    <property type="entry name" value="LD30995P"/>
    <property type="match status" value="1"/>
</dbReference>
<dbReference type="InterPro" id="IPR005322">
    <property type="entry name" value="Peptidase_C69"/>
</dbReference>
<proteinExistence type="inferred from homology"/>
<dbReference type="AlphaFoldDB" id="A0A2V1IWX9"/>